<dbReference type="PANTHER" id="PTHR28254">
    <property type="entry name" value="CYTOCHROME B-C1 COMPLEX SUBUNIT 10"/>
    <property type="match status" value="1"/>
</dbReference>
<dbReference type="Pfam" id="PF09796">
    <property type="entry name" value="QCR10"/>
    <property type="match status" value="1"/>
</dbReference>
<proteinExistence type="predicted"/>
<evidence type="ECO:0000256" key="1">
    <source>
        <dbReference type="SAM" id="Phobius"/>
    </source>
</evidence>
<dbReference type="STRING" id="321146.A0A139HTX2"/>
<keyword evidence="1" id="KW-0812">Transmembrane</keyword>
<keyword evidence="3" id="KW-1185">Reference proteome</keyword>
<evidence type="ECO:0000313" key="3">
    <source>
        <dbReference type="Proteomes" id="UP000070133"/>
    </source>
</evidence>
<comment type="caution">
    <text evidence="2">The sequence shown here is derived from an EMBL/GenBank/DDBJ whole genome shotgun (WGS) entry which is preliminary data.</text>
</comment>
<keyword evidence="1" id="KW-0472">Membrane</keyword>
<gene>
    <name evidence="2" type="ORF">AC578_398</name>
</gene>
<feature type="transmembrane region" description="Helical" evidence="1">
    <location>
        <begin position="62"/>
        <end position="84"/>
    </location>
</feature>
<dbReference type="InterPro" id="IPR019182">
    <property type="entry name" value="Cytochrome_b-c1_su10_fun"/>
</dbReference>
<dbReference type="GO" id="GO:0006122">
    <property type="term" value="P:mitochondrial electron transport, ubiquinol to cytochrome c"/>
    <property type="evidence" value="ECO:0007669"/>
    <property type="project" value="InterPro"/>
</dbReference>
<dbReference type="OrthoDB" id="2391627at2759"/>
<name>A0A139HTX2_9PEZI</name>
<evidence type="ECO:0000313" key="2">
    <source>
        <dbReference type="EMBL" id="KXT05898.1"/>
    </source>
</evidence>
<dbReference type="EMBL" id="LFZN01000009">
    <property type="protein sequence ID" value="KXT05898.1"/>
    <property type="molecule type" value="Genomic_DNA"/>
</dbReference>
<accession>A0A139HTX2</accession>
<dbReference type="AlphaFoldDB" id="A0A139HTX2"/>
<sequence>MRATLRLRNTIPSLEGGAGLWRSGAPGTHPWRKPVKYETFRSQYGPQYKIAKHIYGVNAKKAMYLGSVAGALGLAAGVGAIFFLDSVPKVKNDILSKLPFIGGYFVNEIPPEDNPF</sequence>
<dbReference type="GO" id="GO:0005739">
    <property type="term" value="C:mitochondrion"/>
    <property type="evidence" value="ECO:0007669"/>
    <property type="project" value="GOC"/>
</dbReference>
<protein>
    <submittedName>
        <fullName evidence="2">Uncharacterized protein</fullName>
    </submittedName>
</protein>
<reference evidence="2 3" key="1">
    <citation type="submission" date="2015-07" db="EMBL/GenBank/DDBJ databases">
        <title>Comparative genomics of the Sigatoka disease complex on banana suggests a link between parallel evolutionary changes in Pseudocercospora fijiensis and Pseudocercospora eumusae and increased virulence on the banana host.</title>
        <authorList>
            <person name="Chang T.-C."/>
            <person name="Salvucci A."/>
            <person name="Crous P.W."/>
            <person name="Stergiopoulos I."/>
        </authorList>
    </citation>
    <scope>NUCLEOTIDE SEQUENCE [LARGE SCALE GENOMIC DNA]</scope>
    <source>
        <strain evidence="2 3">CBS 114824</strain>
    </source>
</reference>
<dbReference type="Proteomes" id="UP000070133">
    <property type="component" value="Unassembled WGS sequence"/>
</dbReference>
<dbReference type="PANTHER" id="PTHR28254:SF1">
    <property type="entry name" value="CYTOCHROME B-C1 COMPLEX SUBUNIT 10, MITOCHONDRIAL"/>
    <property type="match status" value="1"/>
</dbReference>
<keyword evidence="1" id="KW-1133">Transmembrane helix</keyword>
<organism evidence="2 3">
    <name type="scientific">Pseudocercospora eumusae</name>
    <dbReference type="NCBI Taxonomy" id="321146"/>
    <lineage>
        <taxon>Eukaryota</taxon>
        <taxon>Fungi</taxon>
        <taxon>Dikarya</taxon>
        <taxon>Ascomycota</taxon>
        <taxon>Pezizomycotina</taxon>
        <taxon>Dothideomycetes</taxon>
        <taxon>Dothideomycetidae</taxon>
        <taxon>Mycosphaerellales</taxon>
        <taxon>Mycosphaerellaceae</taxon>
        <taxon>Pseudocercospora</taxon>
    </lineage>
</organism>